<keyword evidence="4 7" id="KW-0472">Membrane</keyword>
<accession>A0AA43QPC3</accession>
<dbReference type="EMBL" id="JAPUFD010000009">
    <property type="protein sequence ID" value="MDI1489249.1"/>
    <property type="molecule type" value="Genomic_DNA"/>
</dbReference>
<feature type="transmembrane region" description="Helical" evidence="7">
    <location>
        <begin position="176"/>
        <end position="201"/>
    </location>
</feature>
<feature type="transmembrane region" description="Helical" evidence="7">
    <location>
        <begin position="135"/>
        <end position="156"/>
    </location>
</feature>
<keyword evidence="3 7" id="KW-1133">Transmembrane helix</keyword>
<dbReference type="GO" id="GO:0016020">
    <property type="term" value="C:membrane"/>
    <property type="evidence" value="ECO:0007669"/>
    <property type="project" value="UniProtKB-SubCell"/>
</dbReference>
<keyword evidence="10" id="KW-1185">Reference proteome</keyword>
<evidence type="ECO:0000256" key="5">
    <source>
        <dbReference type="ARBA" id="ARBA00038359"/>
    </source>
</evidence>
<evidence type="ECO:0000259" key="8">
    <source>
        <dbReference type="Pfam" id="PF20684"/>
    </source>
</evidence>
<dbReference type="AlphaFoldDB" id="A0AA43QPC3"/>
<comment type="similarity">
    <text evidence="5">Belongs to the SAT4 family.</text>
</comment>
<dbReference type="PANTHER" id="PTHR33048">
    <property type="entry name" value="PTH11-LIKE INTEGRAL MEMBRANE PROTEIN (AFU_ORTHOLOGUE AFUA_5G11245)"/>
    <property type="match status" value="1"/>
</dbReference>
<evidence type="ECO:0000256" key="4">
    <source>
        <dbReference type="ARBA" id="ARBA00023136"/>
    </source>
</evidence>
<feature type="compositionally biased region" description="Basic and acidic residues" evidence="6">
    <location>
        <begin position="299"/>
        <end position="316"/>
    </location>
</feature>
<evidence type="ECO:0000313" key="10">
    <source>
        <dbReference type="Proteomes" id="UP001161017"/>
    </source>
</evidence>
<comment type="caution">
    <text evidence="9">The sequence shown here is derived from an EMBL/GenBank/DDBJ whole genome shotgun (WGS) entry which is preliminary data.</text>
</comment>
<dbReference type="InterPro" id="IPR052337">
    <property type="entry name" value="SAT4-like"/>
</dbReference>
<feature type="transmembrane region" description="Helical" evidence="7">
    <location>
        <begin position="213"/>
        <end position="230"/>
    </location>
</feature>
<organism evidence="9 10">
    <name type="scientific">Ramalina farinacea</name>
    <dbReference type="NCBI Taxonomy" id="258253"/>
    <lineage>
        <taxon>Eukaryota</taxon>
        <taxon>Fungi</taxon>
        <taxon>Dikarya</taxon>
        <taxon>Ascomycota</taxon>
        <taxon>Pezizomycotina</taxon>
        <taxon>Lecanoromycetes</taxon>
        <taxon>OSLEUM clade</taxon>
        <taxon>Lecanoromycetidae</taxon>
        <taxon>Lecanorales</taxon>
        <taxon>Lecanorineae</taxon>
        <taxon>Ramalinaceae</taxon>
        <taxon>Ramalina</taxon>
    </lineage>
</organism>
<evidence type="ECO:0000256" key="1">
    <source>
        <dbReference type="ARBA" id="ARBA00004141"/>
    </source>
</evidence>
<dbReference type="Pfam" id="PF20684">
    <property type="entry name" value="Fung_rhodopsin"/>
    <property type="match status" value="1"/>
</dbReference>
<feature type="transmembrane region" description="Helical" evidence="7">
    <location>
        <begin position="20"/>
        <end position="42"/>
    </location>
</feature>
<feature type="domain" description="Rhodopsin" evidence="8">
    <location>
        <begin position="38"/>
        <end position="262"/>
    </location>
</feature>
<feature type="region of interest" description="Disordered" evidence="6">
    <location>
        <begin position="337"/>
        <end position="365"/>
    </location>
</feature>
<protein>
    <recommendedName>
        <fullName evidence="8">Rhodopsin domain-containing protein</fullName>
    </recommendedName>
</protein>
<evidence type="ECO:0000256" key="2">
    <source>
        <dbReference type="ARBA" id="ARBA00022692"/>
    </source>
</evidence>
<proteinExistence type="inferred from homology"/>
<feature type="transmembrane region" description="Helical" evidence="7">
    <location>
        <begin position="102"/>
        <end position="123"/>
    </location>
</feature>
<dbReference type="InterPro" id="IPR049326">
    <property type="entry name" value="Rhodopsin_dom_fungi"/>
</dbReference>
<keyword evidence="2 7" id="KW-0812">Transmembrane</keyword>
<dbReference type="Proteomes" id="UP001161017">
    <property type="component" value="Unassembled WGS sequence"/>
</dbReference>
<dbReference type="PANTHER" id="PTHR33048:SF47">
    <property type="entry name" value="INTEGRAL MEMBRANE PROTEIN-RELATED"/>
    <property type="match status" value="1"/>
</dbReference>
<evidence type="ECO:0000256" key="6">
    <source>
        <dbReference type="SAM" id="MobiDB-lite"/>
    </source>
</evidence>
<reference evidence="9" key="1">
    <citation type="journal article" date="2023" name="Genome Biol. Evol.">
        <title>First Whole Genome Sequence and Flow Cytometry Genome Size Data for the Lichen-Forming Fungus Ramalina farinacea (Ascomycota).</title>
        <authorList>
            <person name="Llewellyn T."/>
            <person name="Mian S."/>
            <person name="Hill R."/>
            <person name="Leitch I.J."/>
            <person name="Gaya E."/>
        </authorList>
    </citation>
    <scope>NUCLEOTIDE SEQUENCE</scope>
    <source>
        <strain evidence="9">LIQ254RAFAR</strain>
    </source>
</reference>
<evidence type="ECO:0000256" key="7">
    <source>
        <dbReference type="SAM" id="Phobius"/>
    </source>
</evidence>
<name>A0AA43QPC3_9LECA</name>
<comment type="subcellular location">
    <subcellularLocation>
        <location evidence="1">Membrane</location>
        <topology evidence="1">Multi-pass membrane protein</topology>
    </subcellularLocation>
</comment>
<sequence length="377" mass="41057">MVKDITFTPPPNGDENQGPAYIGAAWALVTLSTISTAIRILVRGRLTRNMGADDYWMLITVLSNLVGLGFVTKEYGDGFGRHMYYIQPPHKRNFTVVGWLDWMQTFITIMFCKISICLFLLRIKNTRSNWWYMHGLIAANVVVTIVAVGLFIGICSPPDAYWIVGKEGRCLPSERVMAVVIAQGIFSALTDILLATTPLLFLSHLQISPRTKLALCILMGAGYITAAAAITRTALSGAILETDVTYALVPNAAWRATEGQVAAEDGECEGGSEGYVASKASGGRKERSEVRLWPGRWGKGSEEEGKRVQGESERTGCTDASAELGLPIEGYLMGDRRSGRSWLEEEGEDGEGRKCDGGRGQLGWEPPVVMAKGVVRG</sequence>
<evidence type="ECO:0000256" key="3">
    <source>
        <dbReference type="ARBA" id="ARBA00022989"/>
    </source>
</evidence>
<evidence type="ECO:0000313" key="9">
    <source>
        <dbReference type="EMBL" id="MDI1489249.1"/>
    </source>
</evidence>
<feature type="region of interest" description="Disordered" evidence="6">
    <location>
        <begin position="296"/>
        <end position="320"/>
    </location>
</feature>
<gene>
    <name evidence="9" type="ORF">OHK93_008527</name>
</gene>
<feature type="transmembrane region" description="Helical" evidence="7">
    <location>
        <begin position="54"/>
        <end position="72"/>
    </location>
</feature>